<keyword evidence="2" id="KW-0812">Transmembrane</keyword>
<keyword evidence="6" id="KW-0175">Coiled coil</keyword>
<keyword evidence="3" id="KW-0732">Signal</keyword>
<evidence type="ECO:0000256" key="2">
    <source>
        <dbReference type="ARBA" id="ARBA00022692"/>
    </source>
</evidence>
<evidence type="ECO:0000256" key="6">
    <source>
        <dbReference type="SAM" id="Coils"/>
    </source>
</evidence>
<feature type="coiled-coil region" evidence="6">
    <location>
        <begin position="69"/>
        <end position="119"/>
    </location>
</feature>
<dbReference type="InterPro" id="IPR010827">
    <property type="entry name" value="BamA/TamA_POTRA"/>
</dbReference>
<organism evidence="9 10">
    <name type="scientific">Marivirga atlantica</name>
    <dbReference type="NCBI Taxonomy" id="1548457"/>
    <lineage>
        <taxon>Bacteria</taxon>
        <taxon>Pseudomonadati</taxon>
        <taxon>Bacteroidota</taxon>
        <taxon>Cytophagia</taxon>
        <taxon>Cytophagales</taxon>
        <taxon>Marivirgaceae</taxon>
        <taxon>Marivirga</taxon>
    </lineage>
</organism>
<accession>A0A937AA94</accession>
<name>A0A937AA94_9BACT</name>
<dbReference type="Gene3D" id="2.40.160.50">
    <property type="entry name" value="membrane protein fhac: a member of the omp85/tpsb transporter family"/>
    <property type="match status" value="1"/>
</dbReference>
<reference evidence="9" key="1">
    <citation type="submission" date="2021-01" db="EMBL/GenBank/DDBJ databases">
        <title>Marivirga sp. nov., isolated from intertidal surface sediments.</title>
        <authorList>
            <person name="Zhang M."/>
        </authorList>
    </citation>
    <scope>NUCLEOTIDE SEQUENCE</scope>
    <source>
        <strain evidence="9">SM1354</strain>
    </source>
</reference>
<proteinExistence type="predicted"/>
<comment type="subcellular location">
    <subcellularLocation>
        <location evidence="1">Membrane</location>
    </subcellularLocation>
</comment>
<sequence length="799" mass="91896">MVSLSSCVGTRYLEGDEKVLFKQKIKGNQNISTERLNDFYTQEANRRLLLLPISPYVAFYEIGSKNYNQDSVVAELERTREELDAAIKKARENDKSGKAKRLERKLNRKEDKLSKKINEGNLLMRWGEPLAVYDTTSSQRTQEQIELFVKSKGYFDAIVTYDTELKGLNKKRVLVTYKVQEGTPHFIDTIFYNAGQDTTIQKLLVENRNESILTEGQKYDQAGLSAERERIEILLKNNGYYAFTRQFVEFNVYQSPDTNNLQLEVLINKPVNKSVHKQFKIDKVNFTTDVNSAYGSGKRNEEVFNRINYYYYKPAYKKKILDQRVFIRPNQLYSLNSTFNTQRQLGNLDMFRFVNVKYDTAGGNFIANIFTSPLDQYQISNEVGLNVNVSYGFPGPFYNASFKNRNPFGGIEILELSGRVGLEGVANFTDQTAFAYATEARLNLTLTFPHFLFPLGNELKSTFALLNPKTKTGIGYNYTDRPEYDRSNFNASFGYSWMNRKDWIYDLRVADLNVIQSDLTEAFSKELRRLDSVSSRGSQLERTFRPSFVSSSFINIAKNFNNYGTDKERASFLKYYFETGGNLLNFKGVRQLSEKSNLEFYQFLKSSVDFRHYFPYGRESTFAFRINMGAAKPYGAISENTLPYEKYFFAGGSSSIRAWAPRRLGPGNFAATDDNGELNYDFEQFGEIIFETSVEVRRNLVNFLDGALFVDAGNIWVFDQTPEREGANFEFNRFYKEIAIGTGAGLRIDFSFLILRLDIGFKLYDPAQPEGERWTADKWNLAGGNNYSPTYNIGIGYPF</sequence>
<gene>
    <name evidence="9" type="ORF">JKP34_15650</name>
</gene>
<evidence type="ECO:0000256" key="3">
    <source>
        <dbReference type="ARBA" id="ARBA00022729"/>
    </source>
</evidence>
<evidence type="ECO:0000259" key="7">
    <source>
        <dbReference type="Pfam" id="PF01103"/>
    </source>
</evidence>
<dbReference type="InterPro" id="IPR000184">
    <property type="entry name" value="Bac_surfAg_D15"/>
</dbReference>
<dbReference type="Pfam" id="PF07244">
    <property type="entry name" value="POTRA"/>
    <property type="match status" value="1"/>
</dbReference>
<evidence type="ECO:0000313" key="10">
    <source>
        <dbReference type="Proteomes" id="UP000642920"/>
    </source>
</evidence>
<evidence type="ECO:0000259" key="8">
    <source>
        <dbReference type="Pfam" id="PF07244"/>
    </source>
</evidence>
<keyword evidence="4" id="KW-0472">Membrane</keyword>
<dbReference type="Proteomes" id="UP000642920">
    <property type="component" value="Unassembled WGS sequence"/>
</dbReference>
<dbReference type="PANTHER" id="PTHR12815">
    <property type="entry name" value="SORTING AND ASSEMBLY MACHINERY SAMM50 PROTEIN FAMILY MEMBER"/>
    <property type="match status" value="1"/>
</dbReference>
<feature type="domain" description="POTRA" evidence="8">
    <location>
        <begin position="116"/>
        <end position="182"/>
    </location>
</feature>
<evidence type="ECO:0000256" key="1">
    <source>
        <dbReference type="ARBA" id="ARBA00004370"/>
    </source>
</evidence>
<comment type="caution">
    <text evidence="9">The sequence shown here is derived from an EMBL/GenBank/DDBJ whole genome shotgun (WGS) entry which is preliminary data.</text>
</comment>
<dbReference type="PANTHER" id="PTHR12815:SF47">
    <property type="entry name" value="TRANSLOCATION AND ASSEMBLY MODULE SUBUNIT TAMA"/>
    <property type="match status" value="1"/>
</dbReference>
<dbReference type="Gene3D" id="3.10.20.310">
    <property type="entry name" value="membrane protein fhac"/>
    <property type="match status" value="1"/>
</dbReference>
<dbReference type="InterPro" id="IPR039910">
    <property type="entry name" value="D15-like"/>
</dbReference>
<keyword evidence="5" id="KW-0998">Cell outer membrane</keyword>
<dbReference type="AlphaFoldDB" id="A0A937AA94"/>
<protein>
    <submittedName>
        <fullName evidence="9">BamA/TamA family outer membrane protein</fullName>
    </submittedName>
</protein>
<feature type="domain" description="Bacterial surface antigen (D15)" evidence="7">
    <location>
        <begin position="427"/>
        <end position="774"/>
    </location>
</feature>
<dbReference type="Pfam" id="PF01103">
    <property type="entry name" value="Omp85"/>
    <property type="match status" value="1"/>
</dbReference>
<evidence type="ECO:0000256" key="4">
    <source>
        <dbReference type="ARBA" id="ARBA00023136"/>
    </source>
</evidence>
<keyword evidence="10" id="KW-1185">Reference proteome</keyword>
<evidence type="ECO:0000256" key="5">
    <source>
        <dbReference type="ARBA" id="ARBA00023237"/>
    </source>
</evidence>
<evidence type="ECO:0000313" key="9">
    <source>
        <dbReference type="EMBL" id="MBL0766702.1"/>
    </source>
</evidence>
<dbReference type="EMBL" id="JAERQG010000004">
    <property type="protein sequence ID" value="MBL0766702.1"/>
    <property type="molecule type" value="Genomic_DNA"/>
</dbReference>
<dbReference type="GO" id="GO:0019867">
    <property type="term" value="C:outer membrane"/>
    <property type="evidence" value="ECO:0007669"/>
    <property type="project" value="InterPro"/>
</dbReference>